<reference evidence="5 6" key="2">
    <citation type="submission" date="2015-01" db="EMBL/GenBank/DDBJ databases">
        <authorList>
            <consortium name="NBRP consortium"/>
            <person name="Sawabe T."/>
            <person name="Meirelles P."/>
            <person name="Feng G."/>
            <person name="Sayaka M."/>
            <person name="Hattori M."/>
            <person name="Ohkuma M."/>
        </authorList>
    </citation>
    <scope>NUCLEOTIDE SEQUENCE [LARGE SCALE GENOMIC DNA]</scope>
    <source>
        <strain evidence="6">JCM 19231</strain>
    </source>
</reference>
<accession>A0A0B8NWK8</accession>
<protein>
    <submittedName>
        <fullName evidence="5">Beta-xylosidase</fullName>
        <ecNumber evidence="5">3.2.1.37</ecNumber>
    </submittedName>
</protein>
<organism evidence="5 6">
    <name type="scientific">Vibrio ishigakensis</name>
    <dbReference type="NCBI Taxonomy" id="1481914"/>
    <lineage>
        <taxon>Bacteria</taxon>
        <taxon>Pseudomonadati</taxon>
        <taxon>Pseudomonadota</taxon>
        <taxon>Gammaproteobacteria</taxon>
        <taxon>Vibrionales</taxon>
        <taxon>Vibrionaceae</taxon>
        <taxon>Vibrio</taxon>
    </lineage>
</organism>
<keyword evidence="6" id="KW-1185">Reference proteome</keyword>
<proteinExistence type="inferred from homology"/>
<evidence type="ECO:0000313" key="6">
    <source>
        <dbReference type="Proteomes" id="UP000031671"/>
    </source>
</evidence>
<keyword evidence="3 5" id="KW-0326">Glycosidase</keyword>
<evidence type="ECO:0000256" key="1">
    <source>
        <dbReference type="ARBA" id="ARBA00009865"/>
    </source>
</evidence>
<dbReference type="Proteomes" id="UP000031671">
    <property type="component" value="Unassembled WGS sequence"/>
</dbReference>
<evidence type="ECO:0000256" key="3">
    <source>
        <dbReference type="ARBA" id="ARBA00023295"/>
    </source>
</evidence>
<feature type="site" description="Important for catalytic activity, responsible for pKa modulation of the active site Glu and correct orientation of both the proton donor and substrate" evidence="4">
    <location>
        <position position="9"/>
    </location>
</feature>
<evidence type="ECO:0000256" key="4">
    <source>
        <dbReference type="PIRSR" id="PIRSR606710-2"/>
    </source>
</evidence>
<evidence type="ECO:0000313" key="5">
    <source>
        <dbReference type="EMBL" id="GAM55129.1"/>
    </source>
</evidence>
<dbReference type="PANTHER" id="PTHR42812">
    <property type="entry name" value="BETA-XYLOSIDASE"/>
    <property type="match status" value="1"/>
</dbReference>
<dbReference type="SUPFAM" id="SSF75005">
    <property type="entry name" value="Arabinanase/levansucrase/invertase"/>
    <property type="match status" value="1"/>
</dbReference>
<dbReference type="Pfam" id="PF04616">
    <property type="entry name" value="Glyco_hydro_43"/>
    <property type="match status" value="1"/>
</dbReference>
<dbReference type="GO" id="GO:0005975">
    <property type="term" value="P:carbohydrate metabolic process"/>
    <property type="evidence" value="ECO:0007669"/>
    <property type="project" value="InterPro"/>
</dbReference>
<keyword evidence="2 5" id="KW-0378">Hydrolase</keyword>
<dbReference type="InterPro" id="IPR006710">
    <property type="entry name" value="Glyco_hydro_43"/>
</dbReference>
<dbReference type="GO" id="GO:0009044">
    <property type="term" value="F:xylan 1,4-beta-xylosidase activity"/>
    <property type="evidence" value="ECO:0007669"/>
    <property type="project" value="UniProtKB-EC"/>
</dbReference>
<comment type="similarity">
    <text evidence="1">Belongs to the glycosyl hydrolase 43 family.</text>
</comment>
<gene>
    <name evidence="5" type="ORF">JCM19231_1945</name>
</gene>
<name>A0A0B8NWK8_9VIBR</name>
<sequence length="176" mass="19724">MVKGAPGIDPDIFFDDDGTIWYVGTHTPEIRADDSEGEIWIQQLDSETLQLIGERYPVWRGTGGIWVEGPHLYKRKGRYYLMCAEGGTGYCHAVTVASSQSITGPYLSNDRNPILTSRNLAHDNWVHSTGHGDLVELADGRTYMVCLGVRNHANHRTNMGRETFLLRYVGKRSKGL</sequence>
<reference evidence="5 6" key="1">
    <citation type="submission" date="2015-01" db="EMBL/GenBank/DDBJ databases">
        <title>Vibrio sp. C1 JCM 19231 whole genome shotgun sequence.</title>
        <authorList>
            <person name="Sawabe T."/>
            <person name="Meirelles P."/>
            <person name="Feng G."/>
            <person name="Sayaka M."/>
            <person name="Hattori M."/>
            <person name="Ohkuma M."/>
        </authorList>
    </citation>
    <scope>NUCLEOTIDE SEQUENCE [LARGE SCALE GENOMIC DNA]</scope>
    <source>
        <strain evidence="6">JCM 19231</strain>
    </source>
</reference>
<comment type="caution">
    <text evidence="5">The sequence shown here is derived from an EMBL/GenBank/DDBJ whole genome shotgun (WGS) entry which is preliminary data.</text>
</comment>
<dbReference type="PANTHER" id="PTHR42812:SF12">
    <property type="entry name" value="BETA-XYLOSIDASE-RELATED"/>
    <property type="match status" value="1"/>
</dbReference>
<dbReference type="AlphaFoldDB" id="A0A0B8NWK8"/>
<dbReference type="EC" id="3.2.1.37" evidence="5"/>
<dbReference type="InterPro" id="IPR023296">
    <property type="entry name" value="Glyco_hydro_beta-prop_sf"/>
</dbReference>
<evidence type="ECO:0000256" key="2">
    <source>
        <dbReference type="ARBA" id="ARBA00022801"/>
    </source>
</evidence>
<dbReference type="EMBL" id="BBRZ01000010">
    <property type="protein sequence ID" value="GAM55129.1"/>
    <property type="molecule type" value="Genomic_DNA"/>
</dbReference>
<dbReference type="Gene3D" id="2.115.10.20">
    <property type="entry name" value="Glycosyl hydrolase domain, family 43"/>
    <property type="match status" value="1"/>
</dbReference>
<dbReference type="InterPro" id="IPR051795">
    <property type="entry name" value="Glycosyl_Hydrlase_43"/>
</dbReference>